<evidence type="ECO:0000256" key="5">
    <source>
        <dbReference type="PROSITE-ProRule" id="PRU00581"/>
    </source>
</evidence>
<keyword evidence="2 5" id="KW-0812">Transmembrane</keyword>
<evidence type="ECO:0000259" key="8">
    <source>
        <dbReference type="PROSITE" id="PS51225"/>
    </source>
</evidence>
<evidence type="ECO:0000256" key="6">
    <source>
        <dbReference type="SAM" id="MobiDB-lite"/>
    </source>
</evidence>
<keyword evidence="10" id="KW-1185">Reference proteome</keyword>
<feature type="compositionally biased region" description="Basic and acidic residues" evidence="6">
    <location>
        <begin position="67"/>
        <end position="87"/>
    </location>
</feature>
<feature type="region of interest" description="Disordered" evidence="6">
    <location>
        <begin position="330"/>
        <end position="355"/>
    </location>
</feature>
<feature type="transmembrane region" description="Helical" evidence="7">
    <location>
        <begin position="132"/>
        <end position="154"/>
    </location>
</feature>
<name>A0AA88MCE5_CHASR</name>
<feature type="transmembrane region" description="Helical" evidence="7">
    <location>
        <begin position="198"/>
        <end position="218"/>
    </location>
</feature>
<dbReference type="PROSITE" id="PS51225">
    <property type="entry name" value="MARVEL"/>
    <property type="match status" value="1"/>
</dbReference>
<feature type="compositionally biased region" description="Basic and acidic residues" evidence="6">
    <location>
        <begin position="330"/>
        <end position="342"/>
    </location>
</feature>
<keyword evidence="4 5" id="KW-0472">Membrane</keyword>
<sequence length="355" mass="40095">MVGAESPGDFRFRSPVYVGPSRRRRQRQWRNSRISYDVFIDFTLLSQFDRVRVRVQPGDVMSSSNRGQRDRNREPRYYRDSPEDRRSSSGRSSSRAPYNPREADYPRKQVRDGARSERRESKWTYVCSRRGVLLICAVLTNSLVLICVVAAQMVTSGMSSRGGMTGFDINSDFNLQGTELQQMRDLDVQYSQMRAPGVYGGIPFSLTMGIISLLFVVSANKPPHRMPQKLLIGALAFQAVGAVAYVVAVGLYLHFIIGVNSTDVCTLRARLYARNGLTWMNCDVSGADAAVALFGIITAILYIAGAVLTFQIIRKVKNYLQERERHRAERQLDRVQPQDRARPQKSPPRAEAVFV</sequence>
<keyword evidence="3 7" id="KW-1133">Transmembrane helix</keyword>
<comment type="caution">
    <text evidence="9">The sequence shown here is derived from an EMBL/GenBank/DDBJ whole genome shotgun (WGS) entry which is preliminary data.</text>
</comment>
<evidence type="ECO:0000256" key="1">
    <source>
        <dbReference type="ARBA" id="ARBA00004141"/>
    </source>
</evidence>
<dbReference type="GO" id="GO:0016020">
    <property type="term" value="C:membrane"/>
    <property type="evidence" value="ECO:0007669"/>
    <property type="project" value="UniProtKB-SubCell"/>
</dbReference>
<dbReference type="EMBL" id="JAUPFM010000012">
    <property type="protein sequence ID" value="KAK2835008.1"/>
    <property type="molecule type" value="Genomic_DNA"/>
</dbReference>
<comment type="subcellular location">
    <subcellularLocation>
        <location evidence="1">Membrane</location>
        <topology evidence="1">Multi-pass membrane protein</topology>
    </subcellularLocation>
</comment>
<protein>
    <recommendedName>
        <fullName evidence="8">MARVEL domain-containing protein</fullName>
    </recommendedName>
</protein>
<feature type="transmembrane region" description="Helical" evidence="7">
    <location>
        <begin position="289"/>
        <end position="313"/>
    </location>
</feature>
<evidence type="ECO:0000256" key="3">
    <source>
        <dbReference type="ARBA" id="ARBA00022989"/>
    </source>
</evidence>
<evidence type="ECO:0000313" key="9">
    <source>
        <dbReference type="EMBL" id="KAK2835008.1"/>
    </source>
</evidence>
<gene>
    <name evidence="9" type="ORF">Q5P01_015492</name>
</gene>
<accession>A0AA88MCE5</accession>
<feature type="region of interest" description="Disordered" evidence="6">
    <location>
        <begin position="59"/>
        <end position="115"/>
    </location>
</feature>
<dbReference type="InterPro" id="IPR008253">
    <property type="entry name" value="Marvel"/>
</dbReference>
<feature type="domain" description="MARVEL" evidence="8">
    <location>
        <begin position="125"/>
        <end position="314"/>
    </location>
</feature>
<organism evidence="9 10">
    <name type="scientific">Channa striata</name>
    <name type="common">Snakehead murrel</name>
    <name type="synonym">Ophicephalus striatus</name>
    <dbReference type="NCBI Taxonomy" id="64152"/>
    <lineage>
        <taxon>Eukaryota</taxon>
        <taxon>Metazoa</taxon>
        <taxon>Chordata</taxon>
        <taxon>Craniata</taxon>
        <taxon>Vertebrata</taxon>
        <taxon>Euteleostomi</taxon>
        <taxon>Actinopterygii</taxon>
        <taxon>Neopterygii</taxon>
        <taxon>Teleostei</taxon>
        <taxon>Neoteleostei</taxon>
        <taxon>Acanthomorphata</taxon>
        <taxon>Anabantaria</taxon>
        <taxon>Anabantiformes</taxon>
        <taxon>Channoidei</taxon>
        <taxon>Channidae</taxon>
        <taxon>Channa</taxon>
    </lineage>
</organism>
<feature type="transmembrane region" description="Helical" evidence="7">
    <location>
        <begin position="230"/>
        <end position="253"/>
    </location>
</feature>
<evidence type="ECO:0000256" key="7">
    <source>
        <dbReference type="SAM" id="Phobius"/>
    </source>
</evidence>
<dbReference type="Proteomes" id="UP001187415">
    <property type="component" value="Unassembled WGS sequence"/>
</dbReference>
<evidence type="ECO:0000256" key="4">
    <source>
        <dbReference type="ARBA" id="ARBA00023136"/>
    </source>
</evidence>
<evidence type="ECO:0000256" key="2">
    <source>
        <dbReference type="ARBA" id="ARBA00022692"/>
    </source>
</evidence>
<proteinExistence type="predicted"/>
<dbReference type="AlphaFoldDB" id="A0AA88MCE5"/>
<evidence type="ECO:0000313" key="10">
    <source>
        <dbReference type="Proteomes" id="UP001187415"/>
    </source>
</evidence>
<reference evidence="9" key="1">
    <citation type="submission" date="2023-07" db="EMBL/GenBank/DDBJ databases">
        <title>Chromosome-level Genome Assembly of Striped Snakehead (Channa striata).</title>
        <authorList>
            <person name="Liu H."/>
        </authorList>
    </citation>
    <scope>NUCLEOTIDE SEQUENCE</scope>
    <source>
        <strain evidence="9">Gz</strain>
        <tissue evidence="9">Muscle</tissue>
    </source>
</reference>
<feature type="compositionally biased region" description="Basic and acidic residues" evidence="6">
    <location>
        <begin position="101"/>
        <end position="115"/>
    </location>
</feature>